<name>A0A2T9YLH8_9FUNG</name>
<evidence type="ECO:0000313" key="1">
    <source>
        <dbReference type="EMBL" id="PVU93185.1"/>
    </source>
</evidence>
<gene>
    <name evidence="1" type="ORF">BB561_003426</name>
</gene>
<dbReference type="Proteomes" id="UP000245383">
    <property type="component" value="Unassembled WGS sequence"/>
</dbReference>
<sequence>MFLNAETTYLPTRAVINKKRYDFPDPPVSESIIQENLNECKSIIGIQTLNQMDKLKLLNETIVKSDKFTNNNFQKIKRLIKNAIKQDYDSMLCYKNVCDLHFVCIVKLGTCSNTTTKNLNLSVSEFEIFKNRKQEILDYINGVIIKNKDSYKNEITHIMQTIIPIYEDEAIKFV</sequence>
<accession>A0A2T9YLH8</accession>
<evidence type="ECO:0000313" key="2">
    <source>
        <dbReference type="Proteomes" id="UP000245383"/>
    </source>
</evidence>
<dbReference type="AlphaFoldDB" id="A0A2T9YLH8"/>
<protein>
    <submittedName>
        <fullName evidence="1">Uncharacterized protein</fullName>
    </submittedName>
</protein>
<organism evidence="1 2">
    <name type="scientific">Smittium simulii</name>
    <dbReference type="NCBI Taxonomy" id="133385"/>
    <lineage>
        <taxon>Eukaryota</taxon>
        <taxon>Fungi</taxon>
        <taxon>Fungi incertae sedis</taxon>
        <taxon>Zoopagomycota</taxon>
        <taxon>Kickxellomycotina</taxon>
        <taxon>Harpellomycetes</taxon>
        <taxon>Harpellales</taxon>
        <taxon>Legeriomycetaceae</taxon>
        <taxon>Smittium</taxon>
    </lineage>
</organism>
<proteinExistence type="predicted"/>
<dbReference type="EMBL" id="MBFR01000136">
    <property type="protein sequence ID" value="PVU93185.1"/>
    <property type="molecule type" value="Genomic_DNA"/>
</dbReference>
<comment type="caution">
    <text evidence="1">The sequence shown here is derived from an EMBL/GenBank/DDBJ whole genome shotgun (WGS) entry which is preliminary data.</text>
</comment>
<keyword evidence="2" id="KW-1185">Reference proteome</keyword>
<reference evidence="1 2" key="1">
    <citation type="journal article" date="2018" name="MBio">
        <title>Comparative Genomics Reveals the Core Gene Toolbox for the Fungus-Insect Symbiosis.</title>
        <authorList>
            <person name="Wang Y."/>
            <person name="Stata M."/>
            <person name="Wang W."/>
            <person name="Stajich J.E."/>
            <person name="White M.M."/>
            <person name="Moncalvo J.M."/>
        </authorList>
    </citation>
    <scope>NUCLEOTIDE SEQUENCE [LARGE SCALE GENOMIC DNA]</scope>
    <source>
        <strain evidence="1 2">SWE-8-4</strain>
    </source>
</reference>